<gene>
    <name evidence="1" type="ORF">NAEGRDRAFT_72999</name>
</gene>
<organism evidence="2">
    <name type="scientific">Naegleria gruberi</name>
    <name type="common">Amoeba</name>
    <dbReference type="NCBI Taxonomy" id="5762"/>
    <lineage>
        <taxon>Eukaryota</taxon>
        <taxon>Discoba</taxon>
        <taxon>Heterolobosea</taxon>
        <taxon>Tetramitia</taxon>
        <taxon>Eutetramitia</taxon>
        <taxon>Vahlkampfiidae</taxon>
        <taxon>Naegleria</taxon>
    </lineage>
</organism>
<dbReference type="InParanoid" id="D2VVF4"/>
<evidence type="ECO:0000313" key="2">
    <source>
        <dbReference type="Proteomes" id="UP000006671"/>
    </source>
</evidence>
<dbReference type="AlphaFoldDB" id="D2VVF4"/>
<accession>D2VVF4</accession>
<dbReference type="EMBL" id="GG738901">
    <property type="protein sequence ID" value="EFC39227.1"/>
    <property type="molecule type" value="Genomic_DNA"/>
</dbReference>
<protein>
    <submittedName>
        <fullName evidence="1">Predicted protein</fullName>
    </submittedName>
</protein>
<name>D2VVF4_NAEGR</name>
<evidence type="ECO:0000313" key="1">
    <source>
        <dbReference type="EMBL" id="EFC39227.1"/>
    </source>
</evidence>
<dbReference type="Proteomes" id="UP000006671">
    <property type="component" value="Unassembled WGS sequence"/>
</dbReference>
<dbReference type="GeneID" id="8861149"/>
<reference evidence="1 2" key="1">
    <citation type="journal article" date="2010" name="Cell">
        <title>The genome of Naegleria gruberi illuminates early eukaryotic versatility.</title>
        <authorList>
            <person name="Fritz-Laylin L.K."/>
            <person name="Prochnik S.E."/>
            <person name="Ginger M.L."/>
            <person name="Dacks J.B."/>
            <person name="Carpenter M.L."/>
            <person name="Field M.C."/>
            <person name="Kuo A."/>
            <person name="Paredez A."/>
            <person name="Chapman J."/>
            <person name="Pham J."/>
            <person name="Shu S."/>
            <person name="Neupane R."/>
            <person name="Cipriano M."/>
            <person name="Mancuso J."/>
            <person name="Tu H."/>
            <person name="Salamov A."/>
            <person name="Lindquist E."/>
            <person name="Shapiro H."/>
            <person name="Lucas S."/>
            <person name="Grigoriev I.V."/>
            <person name="Cande W.Z."/>
            <person name="Fulton C."/>
            <person name="Rokhsar D.S."/>
            <person name="Dawson S.C."/>
        </authorList>
    </citation>
    <scope>NUCLEOTIDE SEQUENCE [LARGE SCALE GENOMIC DNA]</scope>
    <source>
        <strain evidence="1 2">NEG-M</strain>
    </source>
</reference>
<proteinExistence type="predicted"/>
<sequence length="392" mass="46372">MKRKIDQLLSVFSKKKKKEEKSSDEQANSSTGSNELRFEANNYESCIGTLCDTKIVLNIMKFLEVNEILFNICCTSQSKDNSREEYNLDIKPLYLVCKFWFKIIQSEEFSRNYLLIYHNLVNHRRIKLFNMSEMDLTLEKIENVYKQARLTLIQDGDEPISQDFYQRLMMLRGRLILHNSNEYLEYLTRKVADITRRNKITAKKNVKDWTEPFDDLNEFIEMISQNSHNNHARMSFASNLYTQFLNLGYAGDCENPIEDPEVQQIFKHLRKWKLSCLITQSSREILEMRFSNSLFCTFENDNLREYVLFRDDGEPLKLTSNNEGIMINEVFLLKVVEDRKEGEDMFYLNKSFPYNDFLGYTPNQDEKEFILSFFTFFATNGLVSNGDEDESD</sequence>
<dbReference type="VEuPathDB" id="AmoebaDB:NAEGRDRAFT_72999"/>
<dbReference type="KEGG" id="ngr:NAEGRDRAFT_72999"/>
<keyword evidence="2" id="KW-1185">Reference proteome</keyword>
<dbReference type="RefSeq" id="XP_002671971.1">
    <property type="nucleotide sequence ID" value="XM_002671925.1"/>
</dbReference>